<feature type="DNA-binding region" description="H-T-H motif" evidence="4">
    <location>
        <begin position="13"/>
        <end position="32"/>
    </location>
</feature>
<keyword evidence="2 4" id="KW-0238">DNA-binding</keyword>
<reference evidence="7" key="1">
    <citation type="journal article" date="2019" name="Int. J. Syst. Evol. Microbiol.">
        <title>The Global Catalogue of Microorganisms (GCM) 10K type strain sequencing project: providing services to taxonomists for standard genome sequencing and annotation.</title>
        <authorList>
            <consortium name="The Broad Institute Genomics Platform"/>
            <consortium name="The Broad Institute Genome Sequencing Center for Infectious Disease"/>
            <person name="Wu L."/>
            <person name="Ma J."/>
        </authorList>
    </citation>
    <scope>NUCLEOTIDE SEQUENCE [LARGE SCALE GENOMIC DNA]</scope>
    <source>
        <strain evidence="7">CCUG 59129</strain>
    </source>
</reference>
<keyword evidence="3" id="KW-0804">Transcription</keyword>
<dbReference type="RefSeq" id="WP_377562723.1">
    <property type="nucleotide sequence ID" value="NZ_JBHTJZ010000005.1"/>
</dbReference>
<dbReference type="EMBL" id="JBHTJZ010000005">
    <property type="protein sequence ID" value="MFD0958897.1"/>
    <property type="molecule type" value="Genomic_DNA"/>
</dbReference>
<dbReference type="InterPro" id="IPR001647">
    <property type="entry name" value="HTH_TetR"/>
</dbReference>
<dbReference type="SUPFAM" id="SSF48498">
    <property type="entry name" value="Tetracyclin repressor-like, C-terminal domain"/>
    <property type="match status" value="1"/>
</dbReference>
<gene>
    <name evidence="6" type="ORF">ACFQ2I_05775</name>
</gene>
<evidence type="ECO:0000313" key="7">
    <source>
        <dbReference type="Proteomes" id="UP001596989"/>
    </source>
</evidence>
<dbReference type="InterPro" id="IPR050109">
    <property type="entry name" value="HTH-type_TetR-like_transc_reg"/>
</dbReference>
<evidence type="ECO:0000259" key="5">
    <source>
        <dbReference type="PROSITE" id="PS50977"/>
    </source>
</evidence>
<sequence length="185" mass="21420">MKMFSDYGYEGASLAGIADEVGLKKQSIYAHFKGKDDLFLQVLKDSFTAELDRLNSELQHSGCLSLHDCLYGILQSYIITYQSESRLKFCLRVSFYPPPHLYDEIDRYTGEHLQQIHELFLHRFREAARAGDMWRDPETATLAFMALVDAICIELVYSDKEKAERRMEAVWSIFWDGLRAISTTE</sequence>
<proteinExistence type="predicted"/>
<feature type="domain" description="HTH tetR-type" evidence="5">
    <location>
        <begin position="1"/>
        <end position="50"/>
    </location>
</feature>
<dbReference type="InterPro" id="IPR036271">
    <property type="entry name" value="Tet_transcr_reg_TetR-rel_C_sf"/>
</dbReference>
<accession>A0ABW3HN62</accession>
<dbReference type="InterPro" id="IPR009057">
    <property type="entry name" value="Homeodomain-like_sf"/>
</dbReference>
<dbReference type="Pfam" id="PF00440">
    <property type="entry name" value="TetR_N"/>
    <property type="match status" value="1"/>
</dbReference>
<comment type="caution">
    <text evidence="6">The sequence shown here is derived from an EMBL/GenBank/DDBJ whole genome shotgun (WGS) entry which is preliminary data.</text>
</comment>
<dbReference type="Gene3D" id="1.10.357.10">
    <property type="entry name" value="Tetracycline Repressor, domain 2"/>
    <property type="match status" value="1"/>
</dbReference>
<evidence type="ECO:0000256" key="1">
    <source>
        <dbReference type="ARBA" id="ARBA00023015"/>
    </source>
</evidence>
<organism evidence="6 7">
    <name type="scientific">Paenibacillus chungangensis</name>
    <dbReference type="NCBI Taxonomy" id="696535"/>
    <lineage>
        <taxon>Bacteria</taxon>
        <taxon>Bacillati</taxon>
        <taxon>Bacillota</taxon>
        <taxon>Bacilli</taxon>
        <taxon>Bacillales</taxon>
        <taxon>Paenibacillaceae</taxon>
        <taxon>Paenibacillus</taxon>
    </lineage>
</organism>
<evidence type="ECO:0000256" key="2">
    <source>
        <dbReference type="ARBA" id="ARBA00023125"/>
    </source>
</evidence>
<keyword evidence="1" id="KW-0805">Transcription regulation</keyword>
<protein>
    <submittedName>
        <fullName evidence="6">TetR/AcrR family transcriptional regulator</fullName>
    </submittedName>
</protein>
<dbReference type="PROSITE" id="PS50977">
    <property type="entry name" value="HTH_TETR_2"/>
    <property type="match status" value="1"/>
</dbReference>
<evidence type="ECO:0000256" key="4">
    <source>
        <dbReference type="PROSITE-ProRule" id="PRU00335"/>
    </source>
</evidence>
<evidence type="ECO:0000313" key="6">
    <source>
        <dbReference type="EMBL" id="MFD0958897.1"/>
    </source>
</evidence>
<name>A0ABW3HN62_9BACL</name>
<dbReference type="Proteomes" id="UP001596989">
    <property type="component" value="Unassembled WGS sequence"/>
</dbReference>
<dbReference type="PANTHER" id="PTHR30055:SF238">
    <property type="entry name" value="MYCOFACTOCIN BIOSYNTHESIS TRANSCRIPTIONAL REGULATOR MFTR-RELATED"/>
    <property type="match status" value="1"/>
</dbReference>
<dbReference type="SUPFAM" id="SSF46689">
    <property type="entry name" value="Homeodomain-like"/>
    <property type="match status" value="1"/>
</dbReference>
<dbReference type="PANTHER" id="PTHR30055">
    <property type="entry name" value="HTH-TYPE TRANSCRIPTIONAL REGULATOR RUTR"/>
    <property type="match status" value="1"/>
</dbReference>
<keyword evidence="7" id="KW-1185">Reference proteome</keyword>
<evidence type="ECO:0000256" key="3">
    <source>
        <dbReference type="ARBA" id="ARBA00023163"/>
    </source>
</evidence>
<dbReference type="Gene3D" id="1.10.10.60">
    <property type="entry name" value="Homeodomain-like"/>
    <property type="match status" value="1"/>
</dbReference>